<feature type="region of interest" description="Disordered" evidence="1">
    <location>
        <begin position="1"/>
        <end position="128"/>
    </location>
</feature>
<dbReference type="EMBL" id="LT558118">
    <property type="protein sequence ID" value="SAM67149.1"/>
    <property type="molecule type" value="Genomic_DNA"/>
</dbReference>
<feature type="compositionally biased region" description="Low complexity" evidence="1">
    <location>
        <begin position="105"/>
        <end position="119"/>
    </location>
</feature>
<evidence type="ECO:0000313" key="2">
    <source>
        <dbReference type="EMBL" id="SAM67149.1"/>
    </source>
</evidence>
<sequence>MPKDRPLAPSSPFTVRGMKEGKSGNKRKDLSSSASTTTTTSNKSVSRLQLEDIFSTLPPTPKQKVKAEPEEKGKDRLKKKPKLTPDQTGAVKSKGKSVSALELLTGTSTPTKSSSAAPSNRNLTNKPTPHMEVATAIPRTDLVQSTKSSIELSAPASPNLALLASAGSSIDPNVSLKTMRTTHRTLIASLCNLTQELSLIDRIWYKNKSQFKTAFWWSCFNSSRRSLHKLCLASSSSSVGLARESVGKISLVYAGIGGGIETFHTQRQKLEAIELDRCATLPKFERKPTSTTLSQFISSTEGRKLIEETREMVQLLEQVLVQVKQRAATAGRVLVKHMNTPPAPTFAPLVTSLLALMGSVHSIAGELVGPEGGEEMGEEKDGLVGVMRRLLEDLL</sequence>
<proteinExistence type="predicted"/>
<dbReference type="Proteomes" id="UP000179920">
    <property type="component" value="Chromosome II"/>
</dbReference>
<dbReference type="OrthoDB" id="114080at2759"/>
<gene>
    <name evidence="2" type="ORF">UBRO_04009</name>
</gene>
<reference evidence="3" key="1">
    <citation type="submission" date="2016-04" db="EMBL/GenBank/DDBJ databases">
        <authorList>
            <person name="Guldener U."/>
            <person name="Guldener U."/>
        </authorList>
    </citation>
    <scope>NUCLEOTIDE SEQUENCE [LARGE SCALE GENOMIC DNA]</scope>
    <source>
        <strain evidence="3">UB2112</strain>
    </source>
</reference>
<organism evidence="2 3">
    <name type="scientific">Ustilago bromivora</name>
    <dbReference type="NCBI Taxonomy" id="307758"/>
    <lineage>
        <taxon>Eukaryota</taxon>
        <taxon>Fungi</taxon>
        <taxon>Dikarya</taxon>
        <taxon>Basidiomycota</taxon>
        <taxon>Ustilaginomycotina</taxon>
        <taxon>Ustilaginomycetes</taxon>
        <taxon>Ustilaginales</taxon>
        <taxon>Ustilaginaceae</taxon>
        <taxon>Ustilago</taxon>
    </lineage>
</organism>
<evidence type="ECO:0000256" key="1">
    <source>
        <dbReference type="SAM" id="MobiDB-lite"/>
    </source>
</evidence>
<feature type="compositionally biased region" description="Basic and acidic residues" evidence="1">
    <location>
        <begin position="17"/>
        <end position="30"/>
    </location>
</feature>
<name>A0A1K0GX03_9BASI</name>
<evidence type="ECO:0000313" key="3">
    <source>
        <dbReference type="Proteomes" id="UP000179920"/>
    </source>
</evidence>
<dbReference type="AlphaFoldDB" id="A0A1K0GX03"/>
<protein>
    <submittedName>
        <fullName evidence="2">Uncharacterized protein</fullName>
    </submittedName>
</protein>
<feature type="compositionally biased region" description="Basic and acidic residues" evidence="1">
    <location>
        <begin position="65"/>
        <end position="74"/>
    </location>
</feature>
<feature type="compositionally biased region" description="Low complexity" evidence="1">
    <location>
        <begin position="31"/>
        <end position="41"/>
    </location>
</feature>
<accession>A0A1K0GX03</accession>